<sequence length="70" mass="8112">MLYHDVYSNVYVSCFWYYLLGEEDTKVIRSRARQRRCVLLAQRQPRRTPPSPPPPPPPPAPSSPARYIAV</sequence>
<evidence type="ECO:0000313" key="2">
    <source>
        <dbReference type="EMBL" id="EYC42840.1"/>
    </source>
</evidence>
<dbReference type="EMBL" id="JARK01000115">
    <property type="protein sequence ID" value="EYC42840.1"/>
    <property type="molecule type" value="Genomic_DNA"/>
</dbReference>
<evidence type="ECO:0000313" key="3">
    <source>
        <dbReference type="Proteomes" id="UP000024635"/>
    </source>
</evidence>
<accession>A0A016WT54</accession>
<reference evidence="3" key="1">
    <citation type="journal article" date="2015" name="Nat. Genet.">
        <title>The genome and transcriptome of the zoonotic hookworm Ancylostoma ceylanicum identify infection-specific gene families.</title>
        <authorList>
            <person name="Schwarz E.M."/>
            <person name="Hu Y."/>
            <person name="Antoshechkin I."/>
            <person name="Miller M.M."/>
            <person name="Sternberg P.W."/>
            <person name="Aroian R.V."/>
        </authorList>
    </citation>
    <scope>NUCLEOTIDE SEQUENCE</scope>
    <source>
        <strain evidence="3">HY135</strain>
    </source>
</reference>
<dbReference type="AlphaFoldDB" id="A0A016WT54"/>
<protein>
    <submittedName>
        <fullName evidence="2">Uncharacterized protein</fullName>
    </submittedName>
</protein>
<feature type="compositionally biased region" description="Pro residues" evidence="1">
    <location>
        <begin position="47"/>
        <end position="62"/>
    </location>
</feature>
<organism evidence="2 3">
    <name type="scientific">Ancylostoma ceylanicum</name>
    <dbReference type="NCBI Taxonomy" id="53326"/>
    <lineage>
        <taxon>Eukaryota</taxon>
        <taxon>Metazoa</taxon>
        <taxon>Ecdysozoa</taxon>
        <taxon>Nematoda</taxon>
        <taxon>Chromadorea</taxon>
        <taxon>Rhabditida</taxon>
        <taxon>Rhabditina</taxon>
        <taxon>Rhabditomorpha</taxon>
        <taxon>Strongyloidea</taxon>
        <taxon>Ancylostomatidae</taxon>
        <taxon>Ancylostomatinae</taxon>
        <taxon>Ancylostoma</taxon>
    </lineage>
</organism>
<name>A0A016WT54_9BILA</name>
<evidence type="ECO:0000256" key="1">
    <source>
        <dbReference type="SAM" id="MobiDB-lite"/>
    </source>
</evidence>
<feature type="region of interest" description="Disordered" evidence="1">
    <location>
        <begin position="40"/>
        <end position="70"/>
    </location>
</feature>
<keyword evidence="3" id="KW-1185">Reference proteome</keyword>
<comment type="caution">
    <text evidence="2">The sequence shown here is derived from an EMBL/GenBank/DDBJ whole genome shotgun (WGS) entry which is preliminary data.</text>
</comment>
<dbReference type="Proteomes" id="UP000024635">
    <property type="component" value="Unassembled WGS sequence"/>
</dbReference>
<proteinExistence type="predicted"/>
<gene>
    <name evidence="2" type="primary">Acey_s0515.g2779</name>
    <name evidence="2" type="ORF">Y032_0515g2779</name>
</gene>